<dbReference type="AlphaFoldDB" id="A0A6J6FZR5"/>
<dbReference type="PANTHER" id="PTHR30411:SF1">
    <property type="entry name" value="CYTOPLASMIC PROTEIN"/>
    <property type="match status" value="1"/>
</dbReference>
<proteinExistence type="predicted"/>
<evidence type="ECO:0000313" key="2">
    <source>
        <dbReference type="EMBL" id="CAB4592423.1"/>
    </source>
</evidence>
<gene>
    <name evidence="2" type="ORF">UFOPK1722_01708</name>
</gene>
<protein>
    <submittedName>
        <fullName evidence="2">Unannotated protein</fullName>
    </submittedName>
</protein>
<dbReference type="GO" id="GO:0002161">
    <property type="term" value="F:aminoacyl-tRNA deacylase activity"/>
    <property type="evidence" value="ECO:0007669"/>
    <property type="project" value="InterPro"/>
</dbReference>
<dbReference type="EMBL" id="CAEZTS010000193">
    <property type="protein sequence ID" value="CAB4592423.1"/>
    <property type="molecule type" value="Genomic_DNA"/>
</dbReference>
<dbReference type="SUPFAM" id="SSF55826">
    <property type="entry name" value="YbaK/ProRS associated domain"/>
    <property type="match status" value="1"/>
</dbReference>
<dbReference type="Gene3D" id="3.90.960.10">
    <property type="entry name" value="YbaK/aminoacyl-tRNA synthetase-associated domain"/>
    <property type="match status" value="1"/>
</dbReference>
<evidence type="ECO:0000259" key="1">
    <source>
        <dbReference type="Pfam" id="PF04073"/>
    </source>
</evidence>
<dbReference type="InterPro" id="IPR007214">
    <property type="entry name" value="YbaK/aa-tRNA-synth-assoc-dom"/>
</dbReference>
<dbReference type="PANTHER" id="PTHR30411">
    <property type="entry name" value="CYTOPLASMIC PROTEIN"/>
    <property type="match status" value="1"/>
</dbReference>
<dbReference type="InterPro" id="IPR036754">
    <property type="entry name" value="YbaK/aa-tRNA-synt-asso_dom_sf"/>
</dbReference>
<accession>A0A6J6FZR5</accession>
<sequence length="160" mass="16845">MSEKLHPNVVRVVEAARQLGLEITPRRFPDGTKTAADAAAAIGVEIGQIVKSLIFAVDGEVVLAYVSGANQLDEKKLALAAGGLKCARVDADVVREATGFPIGGVPPFGHSTQLRVFVDPDLLQYDEVWAAAGTWNDVFGATPADIVRVAGGVVIDLKRV</sequence>
<reference evidence="2" key="1">
    <citation type="submission" date="2020-05" db="EMBL/GenBank/DDBJ databases">
        <authorList>
            <person name="Chiriac C."/>
            <person name="Salcher M."/>
            <person name="Ghai R."/>
            <person name="Kavagutti S V."/>
        </authorList>
    </citation>
    <scope>NUCLEOTIDE SEQUENCE</scope>
</reference>
<feature type="domain" description="YbaK/aminoacyl-tRNA synthetase-associated" evidence="1">
    <location>
        <begin position="31"/>
        <end position="148"/>
    </location>
</feature>
<organism evidence="2">
    <name type="scientific">freshwater metagenome</name>
    <dbReference type="NCBI Taxonomy" id="449393"/>
    <lineage>
        <taxon>unclassified sequences</taxon>
        <taxon>metagenomes</taxon>
        <taxon>ecological metagenomes</taxon>
    </lineage>
</organism>
<dbReference type="Pfam" id="PF04073">
    <property type="entry name" value="tRNA_edit"/>
    <property type="match status" value="1"/>
</dbReference>
<name>A0A6J6FZR5_9ZZZZ</name>
<dbReference type="CDD" id="cd04333">
    <property type="entry name" value="ProX_deacylase"/>
    <property type="match status" value="1"/>
</dbReference>